<dbReference type="PROSITE" id="PS51462">
    <property type="entry name" value="NUDIX"/>
    <property type="match status" value="1"/>
</dbReference>
<evidence type="ECO:0000256" key="5">
    <source>
        <dbReference type="ARBA" id="ARBA00022842"/>
    </source>
</evidence>
<comment type="cofactor">
    <cofactor evidence="1">
        <name>Mn(2+)</name>
        <dbReference type="ChEBI" id="CHEBI:29035"/>
    </cofactor>
</comment>
<reference evidence="8 9" key="1">
    <citation type="submission" date="2022-10" db="EMBL/GenBank/DDBJ databases">
        <title>Roseococcus glaciei nov., sp. nov., isolated from glacier.</title>
        <authorList>
            <person name="Liu Q."/>
            <person name="Xin Y.-H."/>
        </authorList>
    </citation>
    <scope>NUCLEOTIDE SEQUENCE [LARGE SCALE GENOMIC DNA]</scope>
    <source>
        <strain evidence="8 9">MDT2-1-1</strain>
    </source>
</reference>
<dbReference type="InterPro" id="IPR015797">
    <property type="entry name" value="NUDIX_hydrolase-like_dom_sf"/>
</dbReference>
<dbReference type="InterPro" id="IPR039121">
    <property type="entry name" value="NUDT19"/>
</dbReference>
<evidence type="ECO:0000256" key="6">
    <source>
        <dbReference type="ARBA" id="ARBA00023211"/>
    </source>
</evidence>
<keyword evidence="3" id="KW-0479">Metal-binding</keyword>
<feature type="domain" description="Nudix hydrolase" evidence="7">
    <location>
        <begin position="8"/>
        <end position="179"/>
    </location>
</feature>
<dbReference type="PANTHER" id="PTHR12318">
    <property type="entry name" value="TESTOSTERONE-REGULATED PROTEIN RP2"/>
    <property type="match status" value="1"/>
</dbReference>
<dbReference type="Pfam" id="PF00293">
    <property type="entry name" value="NUDIX"/>
    <property type="match status" value="1"/>
</dbReference>
<dbReference type="EMBL" id="JAPFQI010000001">
    <property type="protein sequence ID" value="MCW8084619.1"/>
    <property type="molecule type" value="Genomic_DNA"/>
</dbReference>
<keyword evidence="4" id="KW-0378">Hydrolase</keyword>
<dbReference type="Proteomes" id="UP001526430">
    <property type="component" value="Unassembled WGS sequence"/>
</dbReference>
<keyword evidence="6" id="KW-0464">Manganese</keyword>
<comment type="caution">
    <text evidence="8">The sequence shown here is derived from an EMBL/GenBank/DDBJ whole genome shotgun (WGS) entry which is preliminary data.</text>
</comment>
<sequence length="252" mass="26601">MNMPVPVTPRPAATILLIRDGEVGLEVLMVCRAREVDFASGALVFPGGRVEEADSHLAPPGDALGAFKVAAIREAWEECGILLGRAPAPASLPAGPFSAALQERNVTPDVGAVVPFAHWITPHYSPKRFDTHFFLAQAPDDQEAVHDGYEAVEAVWVRPADVVAEAEAGKRRLVFATRLNLLRLAKQGSAAEALAAARDCTIVTVTPEPISDGAGGVMLRIPEDAGYGGALFPAKDLPAMGGRWLGQTGPRT</sequence>
<evidence type="ECO:0000313" key="8">
    <source>
        <dbReference type="EMBL" id="MCW8084619.1"/>
    </source>
</evidence>
<evidence type="ECO:0000313" key="9">
    <source>
        <dbReference type="Proteomes" id="UP001526430"/>
    </source>
</evidence>
<protein>
    <submittedName>
        <fullName evidence="8">NUDIX domain-containing protein</fullName>
    </submittedName>
</protein>
<evidence type="ECO:0000259" key="7">
    <source>
        <dbReference type="PROSITE" id="PS51462"/>
    </source>
</evidence>
<organism evidence="8 9">
    <name type="scientific">Sabulicella glaciei</name>
    <dbReference type="NCBI Taxonomy" id="2984948"/>
    <lineage>
        <taxon>Bacteria</taxon>
        <taxon>Pseudomonadati</taxon>
        <taxon>Pseudomonadota</taxon>
        <taxon>Alphaproteobacteria</taxon>
        <taxon>Acetobacterales</taxon>
        <taxon>Acetobacteraceae</taxon>
        <taxon>Sabulicella</taxon>
    </lineage>
</organism>
<evidence type="ECO:0000256" key="3">
    <source>
        <dbReference type="ARBA" id="ARBA00022723"/>
    </source>
</evidence>
<dbReference type="SUPFAM" id="SSF55811">
    <property type="entry name" value="Nudix"/>
    <property type="match status" value="1"/>
</dbReference>
<gene>
    <name evidence="8" type="ORF">OF850_03175</name>
</gene>
<dbReference type="InterPro" id="IPR000086">
    <property type="entry name" value="NUDIX_hydrolase_dom"/>
</dbReference>
<keyword evidence="5" id="KW-0460">Magnesium</keyword>
<evidence type="ECO:0000256" key="4">
    <source>
        <dbReference type="ARBA" id="ARBA00022801"/>
    </source>
</evidence>
<accession>A0ABT3NR29</accession>
<evidence type="ECO:0000256" key="1">
    <source>
        <dbReference type="ARBA" id="ARBA00001936"/>
    </source>
</evidence>
<evidence type="ECO:0000256" key="2">
    <source>
        <dbReference type="ARBA" id="ARBA00001946"/>
    </source>
</evidence>
<keyword evidence="9" id="KW-1185">Reference proteome</keyword>
<dbReference type="PANTHER" id="PTHR12318:SF0">
    <property type="entry name" value="ACYL-COENZYME A DIPHOSPHATASE NUDT19"/>
    <property type="match status" value="1"/>
</dbReference>
<name>A0ABT3NR29_9PROT</name>
<dbReference type="Gene3D" id="3.90.79.10">
    <property type="entry name" value="Nucleoside Triphosphate Pyrophosphohydrolase"/>
    <property type="match status" value="1"/>
</dbReference>
<dbReference type="CDD" id="cd18870">
    <property type="entry name" value="NUDIX_AcylCoAdiphos_Nudt19"/>
    <property type="match status" value="1"/>
</dbReference>
<comment type="cofactor">
    <cofactor evidence="2">
        <name>Mg(2+)</name>
        <dbReference type="ChEBI" id="CHEBI:18420"/>
    </cofactor>
</comment>
<proteinExistence type="predicted"/>